<feature type="transmembrane region" description="Helical" evidence="8">
    <location>
        <begin position="211"/>
        <end position="232"/>
    </location>
</feature>
<keyword evidence="4 8" id="KW-0812">Transmembrane</keyword>
<evidence type="ECO:0000256" key="8">
    <source>
        <dbReference type="SAM" id="Phobius"/>
    </source>
</evidence>
<reference evidence="9 10" key="1">
    <citation type="journal article" date="2015" name="J. Microbiol.">
        <title>Sphingosinicella ginsenosidimutans sp. nov., with ginsenoside converting activity.</title>
        <authorList>
            <person name="Kim J.K."/>
            <person name="Kang M.S."/>
            <person name="Park S.C."/>
            <person name="Kim K.M."/>
            <person name="Choi K."/>
            <person name="Yoon M.H."/>
            <person name="Im W.T."/>
        </authorList>
    </citation>
    <scope>NUCLEOTIDE SEQUENCE [LARGE SCALE GENOMIC DNA]</scope>
    <source>
        <strain evidence="9 10">BS-11</strain>
    </source>
</reference>
<evidence type="ECO:0000256" key="6">
    <source>
        <dbReference type="ARBA" id="ARBA00023136"/>
    </source>
</evidence>
<sequence>MWTALAEGSWLTAERMRAAAIASLAVGLAAFAWLFATAHGTLDAWGRPLGTDFSDVYAAGRMALEGRAAAAWDWPSHYAVQQAVHHDPHVPFYGWHYPPPFLILAALLALLPYVTALLAWQATTLAASAALVRAILPGRRALLIALGAPVVFICLGHGQNGFLTAALLGGGLFLLDRRPILAGLMLGALVYKPQFGLLIPPLLLVGGHRRAFAGATAAALALIAASLALWGAPVWEAFVHSLPLTRSVVIESGATGWGKIQSPFAMVRMWGGDVPLAYAVQGAATLAAIGAALWLTRTSAPALRNAAACAAAILSTPYVLDYDYVVLGIGAAFLVRDGLDRGVLGWEKSLLAFVWCAPLFARQVATLTLIPIGQATAAIVLALAIRRALVLDGAGRARIRAWPSRRSHGASLP</sequence>
<dbReference type="EMBL" id="VOQQ01000001">
    <property type="protein sequence ID" value="TXC64285.1"/>
    <property type="molecule type" value="Genomic_DNA"/>
</dbReference>
<dbReference type="Proteomes" id="UP000321249">
    <property type="component" value="Unassembled WGS sequence"/>
</dbReference>
<name>A0A5C6TWM0_9SPHN</name>
<evidence type="ECO:0000313" key="9">
    <source>
        <dbReference type="EMBL" id="TXC64285.1"/>
    </source>
</evidence>
<keyword evidence="2" id="KW-1003">Cell membrane</keyword>
<evidence type="ECO:0000256" key="7">
    <source>
        <dbReference type="ARBA" id="ARBA00024033"/>
    </source>
</evidence>
<evidence type="ECO:0000256" key="2">
    <source>
        <dbReference type="ARBA" id="ARBA00022475"/>
    </source>
</evidence>
<dbReference type="AlphaFoldDB" id="A0A5C6TWM0"/>
<dbReference type="RefSeq" id="WP_147043691.1">
    <property type="nucleotide sequence ID" value="NZ_BAABIR010000001.1"/>
</dbReference>
<comment type="subcellular location">
    <subcellularLocation>
        <location evidence="1">Cell membrane</location>
        <topology evidence="1">Multi-pass membrane protein</topology>
    </subcellularLocation>
</comment>
<accession>A0A5C6TWM0</accession>
<keyword evidence="3" id="KW-0808">Transferase</keyword>
<keyword evidence="6 8" id="KW-0472">Membrane</keyword>
<dbReference type="OrthoDB" id="7679563at2"/>
<gene>
    <name evidence="9" type="ORF">FRZ32_11865</name>
</gene>
<feature type="transmembrane region" description="Helical" evidence="8">
    <location>
        <begin position="179"/>
        <end position="199"/>
    </location>
</feature>
<organism evidence="9 10">
    <name type="scientific">Allosphingosinicella ginsenosidimutans</name>
    <dbReference type="NCBI Taxonomy" id="1176539"/>
    <lineage>
        <taxon>Bacteria</taxon>
        <taxon>Pseudomonadati</taxon>
        <taxon>Pseudomonadota</taxon>
        <taxon>Alphaproteobacteria</taxon>
        <taxon>Sphingomonadales</taxon>
        <taxon>Sphingomonadaceae</taxon>
        <taxon>Allosphingosinicella</taxon>
    </lineage>
</organism>
<proteinExistence type="inferred from homology"/>
<comment type="similarity">
    <text evidence="7">Belongs to the glycosyltransferase 87 family.</text>
</comment>
<feature type="transmembrane region" description="Helical" evidence="8">
    <location>
        <begin position="364"/>
        <end position="385"/>
    </location>
</feature>
<feature type="transmembrane region" description="Helical" evidence="8">
    <location>
        <begin position="302"/>
        <end position="320"/>
    </location>
</feature>
<feature type="transmembrane region" description="Helical" evidence="8">
    <location>
        <begin position="18"/>
        <end position="36"/>
    </location>
</feature>
<evidence type="ECO:0000256" key="4">
    <source>
        <dbReference type="ARBA" id="ARBA00022692"/>
    </source>
</evidence>
<keyword evidence="10" id="KW-1185">Reference proteome</keyword>
<dbReference type="GO" id="GO:0005886">
    <property type="term" value="C:plasma membrane"/>
    <property type="evidence" value="ECO:0007669"/>
    <property type="project" value="UniProtKB-SubCell"/>
</dbReference>
<feature type="transmembrane region" description="Helical" evidence="8">
    <location>
        <begin position="141"/>
        <end position="159"/>
    </location>
</feature>
<feature type="transmembrane region" description="Helical" evidence="8">
    <location>
        <begin position="101"/>
        <end position="120"/>
    </location>
</feature>
<comment type="caution">
    <text evidence="9">The sequence shown here is derived from an EMBL/GenBank/DDBJ whole genome shotgun (WGS) entry which is preliminary data.</text>
</comment>
<evidence type="ECO:0000256" key="1">
    <source>
        <dbReference type="ARBA" id="ARBA00004651"/>
    </source>
</evidence>
<evidence type="ECO:0000313" key="10">
    <source>
        <dbReference type="Proteomes" id="UP000321249"/>
    </source>
</evidence>
<dbReference type="GO" id="GO:0016758">
    <property type="term" value="F:hexosyltransferase activity"/>
    <property type="evidence" value="ECO:0007669"/>
    <property type="project" value="InterPro"/>
</dbReference>
<evidence type="ECO:0000256" key="5">
    <source>
        <dbReference type="ARBA" id="ARBA00022989"/>
    </source>
</evidence>
<dbReference type="Pfam" id="PF09594">
    <property type="entry name" value="GT87"/>
    <property type="match status" value="1"/>
</dbReference>
<evidence type="ECO:0000256" key="3">
    <source>
        <dbReference type="ARBA" id="ARBA00022679"/>
    </source>
</evidence>
<keyword evidence="5 8" id="KW-1133">Transmembrane helix</keyword>
<dbReference type="InterPro" id="IPR018584">
    <property type="entry name" value="GT87"/>
</dbReference>
<feature type="transmembrane region" description="Helical" evidence="8">
    <location>
        <begin position="276"/>
        <end position="295"/>
    </location>
</feature>
<protein>
    <submittedName>
        <fullName evidence="9">DUF2029 domain-containing protein</fullName>
    </submittedName>
</protein>